<organism evidence="2 3">
    <name type="scientific">Trichonephila inaurata madagascariensis</name>
    <dbReference type="NCBI Taxonomy" id="2747483"/>
    <lineage>
        <taxon>Eukaryota</taxon>
        <taxon>Metazoa</taxon>
        <taxon>Ecdysozoa</taxon>
        <taxon>Arthropoda</taxon>
        <taxon>Chelicerata</taxon>
        <taxon>Arachnida</taxon>
        <taxon>Araneae</taxon>
        <taxon>Araneomorphae</taxon>
        <taxon>Entelegynae</taxon>
        <taxon>Araneoidea</taxon>
        <taxon>Nephilidae</taxon>
        <taxon>Trichonephila</taxon>
        <taxon>Trichonephila inaurata</taxon>
    </lineage>
</organism>
<reference evidence="2" key="1">
    <citation type="submission" date="2020-08" db="EMBL/GenBank/DDBJ databases">
        <title>Multicomponent nature underlies the extraordinary mechanical properties of spider dragline silk.</title>
        <authorList>
            <person name="Kono N."/>
            <person name="Nakamura H."/>
            <person name="Mori M."/>
            <person name="Yoshida Y."/>
            <person name="Ohtoshi R."/>
            <person name="Malay A.D."/>
            <person name="Moran D.A.P."/>
            <person name="Tomita M."/>
            <person name="Numata K."/>
            <person name="Arakawa K."/>
        </authorList>
    </citation>
    <scope>NUCLEOTIDE SEQUENCE</scope>
</reference>
<protein>
    <submittedName>
        <fullName evidence="2">Uncharacterized protein</fullName>
    </submittedName>
</protein>
<keyword evidence="1" id="KW-1133">Transmembrane helix</keyword>
<sequence>MTSIKSLGISRERYKIKSYAGMGIGTGQSIGLSFSVSLFYPGQLTAHDLFFRSELSFSSEEEDFFLHNFLPCAEMMLEIISQCERVKI</sequence>
<comment type="caution">
    <text evidence="2">The sequence shown here is derived from an EMBL/GenBank/DDBJ whole genome shotgun (WGS) entry which is preliminary data.</text>
</comment>
<dbReference type="Proteomes" id="UP000886998">
    <property type="component" value="Unassembled WGS sequence"/>
</dbReference>
<evidence type="ECO:0000256" key="1">
    <source>
        <dbReference type="SAM" id="Phobius"/>
    </source>
</evidence>
<proteinExistence type="predicted"/>
<evidence type="ECO:0000313" key="3">
    <source>
        <dbReference type="Proteomes" id="UP000886998"/>
    </source>
</evidence>
<name>A0A8X7C698_9ARAC</name>
<accession>A0A8X7C698</accession>
<feature type="transmembrane region" description="Helical" evidence="1">
    <location>
        <begin position="20"/>
        <end position="40"/>
    </location>
</feature>
<dbReference type="EMBL" id="BMAV01010165">
    <property type="protein sequence ID" value="GFY55067.1"/>
    <property type="molecule type" value="Genomic_DNA"/>
</dbReference>
<gene>
    <name evidence="2" type="ORF">TNIN_333481</name>
</gene>
<keyword evidence="3" id="KW-1185">Reference proteome</keyword>
<dbReference type="AlphaFoldDB" id="A0A8X7C698"/>
<keyword evidence="1" id="KW-0812">Transmembrane</keyword>
<keyword evidence="1" id="KW-0472">Membrane</keyword>
<evidence type="ECO:0000313" key="2">
    <source>
        <dbReference type="EMBL" id="GFY55067.1"/>
    </source>
</evidence>